<sequence>MHWKWDFSWSEMGNKKGAQHL</sequence>
<evidence type="ECO:0000256" key="1">
    <source>
        <dbReference type="SAM" id="MobiDB-lite"/>
    </source>
</evidence>
<protein>
    <submittedName>
        <fullName evidence="2">Uncharacterized protein</fullName>
    </submittedName>
</protein>
<dbReference type="AlphaFoldDB" id="A0A7I8J2A5"/>
<dbReference type="Proteomes" id="UP000663760">
    <property type="component" value="Chromosome 8"/>
</dbReference>
<accession>A0A7I8J2A5</accession>
<evidence type="ECO:0000313" key="2">
    <source>
        <dbReference type="EMBL" id="CAA2624929.1"/>
    </source>
</evidence>
<organism evidence="2">
    <name type="scientific">Spirodela intermedia</name>
    <name type="common">Intermediate duckweed</name>
    <dbReference type="NCBI Taxonomy" id="51605"/>
    <lineage>
        <taxon>Eukaryota</taxon>
        <taxon>Viridiplantae</taxon>
        <taxon>Streptophyta</taxon>
        <taxon>Embryophyta</taxon>
        <taxon>Tracheophyta</taxon>
        <taxon>Spermatophyta</taxon>
        <taxon>Magnoliopsida</taxon>
        <taxon>Liliopsida</taxon>
        <taxon>Araceae</taxon>
        <taxon>Lemnoideae</taxon>
        <taxon>Spirodela</taxon>
    </lineage>
</organism>
<proteinExistence type="predicted"/>
<evidence type="ECO:0000313" key="4">
    <source>
        <dbReference type="Proteomes" id="UP000663760"/>
    </source>
</evidence>
<name>A0A7I8J2A5_SPIIN</name>
<evidence type="ECO:0000313" key="3">
    <source>
        <dbReference type="EMBL" id="CAA7400930.1"/>
    </source>
</evidence>
<reference evidence="2" key="1">
    <citation type="submission" date="2019-12" db="EMBL/GenBank/DDBJ databases">
        <authorList>
            <person name="Scholz U."/>
            <person name="Mascher M."/>
            <person name="Fiebig A."/>
        </authorList>
    </citation>
    <scope>NUCLEOTIDE SEQUENCE</scope>
</reference>
<dbReference type="EMBL" id="LR743595">
    <property type="protein sequence ID" value="CAA2624929.1"/>
    <property type="molecule type" value="Genomic_DNA"/>
</dbReference>
<dbReference type="EMBL" id="LR746271">
    <property type="protein sequence ID" value="CAA7400930.1"/>
    <property type="molecule type" value="Genomic_DNA"/>
</dbReference>
<feature type="region of interest" description="Disordered" evidence="1">
    <location>
        <begin position="1"/>
        <end position="21"/>
    </location>
</feature>
<gene>
    <name evidence="2" type="ORF">SI7747_08010735</name>
    <name evidence="3" type="ORF">SI8410_08011608</name>
</gene>
<keyword evidence="4" id="KW-1185">Reference proteome</keyword>